<name>A0A0W0YBR6_9GAMM</name>
<dbReference type="PATRIC" id="fig|28087.4.peg.3445"/>
<sequence>MYTSEQYIDPKSIISQIRQQVEEKGIDSYLKDNPIEIHARLILGVLPTSNEAEIEAHFHALMNDLSSPDSDFLVLDEMIKQILEQAYGYLLSHPQPVVEELSEDKPSMAWARSVWKQLDLKYQNQLNSINPSKQPPLDAPAPQLQPKQYSSEDEKQVRLIQKYYRQKQTLLINPNGSHNPYVKYFLHGERNLSKSLESLKIKQLELALTDGDWSNPIFKSNELEKVLLACMVKGSITFQQFTTVLERQQYQQDFGEFETFQLLDHNNQFTEYTQKVFLPSLEAAEGRPLNAEELEKFRLLIATLPKSEQICFPIHVADHPETQGNSLFLQITSLGSIWANKAERGSIIATSVGVEEALSLSKYGLDQYVRPIHRLNRLTPREIEEGVRHDIRPTAITLKEQAPFKNIHDFELPSRVATTQHDKYHSTTMSKLPVQYRKSFIYMIDIIREQLKEMHQHENASRKQKLPTMMTSEIWQLVDAEVKSKPQSVECFNSGINRSTQEFCRLITKPQEAGLLNHGFIDKENKVTPVGMIIFVDMIRNREVWNDSFNFDMRYLSGYDTLKSGFMLVHNLSLIDKRFMSSSLLEQTLKVQLLQQYDPEVLKQNYISICKDINQYIGTNHLNEICHFEREKSNNQVVLKINPEHLEQINELLTRYDVINKEEEDEQRGCSIM</sequence>
<protein>
    <submittedName>
        <fullName evidence="2">Uncharacterized protein</fullName>
    </submittedName>
</protein>
<reference evidence="2 3" key="1">
    <citation type="submission" date="2015-11" db="EMBL/GenBank/DDBJ databases">
        <title>Genomic analysis of 38 Legionella species identifies large and diverse effector repertoires.</title>
        <authorList>
            <person name="Burstein D."/>
            <person name="Amaro F."/>
            <person name="Zusman T."/>
            <person name="Lifshitz Z."/>
            <person name="Cohen O."/>
            <person name="Gilbert J.A."/>
            <person name="Pupko T."/>
            <person name="Shuman H.A."/>
            <person name="Segal G."/>
        </authorList>
    </citation>
    <scope>NUCLEOTIDE SEQUENCE [LARGE SCALE GENOMIC DNA]</scope>
    <source>
        <strain evidence="2 3">Mt.St.Helens-4</strain>
    </source>
</reference>
<dbReference type="eggNOG" id="ENOG5031EA1">
    <property type="taxonomic scope" value="Bacteria"/>
</dbReference>
<dbReference type="RefSeq" id="WP_027269843.1">
    <property type="nucleotide sequence ID" value="NZ_CAAAJE010000004.1"/>
</dbReference>
<comment type="caution">
    <text evidence="2">The sequence shown here is derived from an EMBL/GenBank/DDBJ whole genome shotgun (WGS) entry which is preliminary data.</text>
</comment>
<evidence type="ECO:0000256" key="1">
    <source>
        <dbReference type="SAM" id="MobiDB-lite"/>
    </source>
</evidence>
<gene>
    <name evidence="2" type="ORF">Lsai_3207</name>
</gene>
<dbReference type="AlphaFoldDB" id="A0A0W0YBR6"/>
<dbReference type="Proteomes" id="UP000054621">
    <property type="component" value="Unassembled WGS sequence"/>
</dbReference>
<feature type="region of interest" description="Disordered" evidence="1">
    <location>
        <begin position="127"/>
        <end position="151"/>
    </location>
</feature>
<evidence type="ECO:0000313" key="2">
    <source>
        <dbReference type="EMBL" id="KTD54385.1"/>
    </source>
</evidence>
<accession>A0A0W0YBR6</accession>
<dbReference type="OrthoDB" id="5631665at2"/>
<evidence type="ECO:0000313" key="3">
    <source>
        <dbReference type="Proteomes" id="UP000054621"/>
    </source>
</evidence>
<proteinExistence type="predicted"/>
<organism evidence="2 3">
    <name type="scientific">Legionella sainthelensi</name>
    <dbReference type="NCBI Taxonomy" id="28087"/>
    <lineage>
        <taxon>Bacteria</taxon>
        <taxon>Pseudomonadati</taxon>
        <taxon>Pseudomonadota</taxon>
        <taxon>Gammaproteobacteria</taxon>
        <taxon>Legionellales</taxon>
        <taxon>Legionellaceae</taxon>
        <taxon>Legionella</taxon>
    </lineage>
</organism>
<dbReference type="EMBL" id="LNYV01000037">
    <property type="protein sequence ID" value="KTD54385.1"/>
    <property type="molecule type" value="Genomic_DNA"/>
</dbReference>